<dbReference type="EMBL" id="MU004433">
    <property type="protein sequence ID" value="KAF2651139.1"/>
    <property type="molecule type" value="Genomic_DNA"/>
</dbReference>
<sequence>MSDTQERKIQGKYAYATLLTRPSYLAGAVLLAYTLTKHSPSTPLVILYTPETLPEPCVSALRTEARFSNLILHAVDHLRVPPTTSSQNPNNSSDANGKPTGMVAARFLDTWTKLRVFSPSLFALFPAHIPSEECQLCFLDADMMIFRDPSPAIFSAAPEPRPREPLGLDEVLASHVCVCNLDNDTWAPREWTRANCAYTPITTSSADEENSIPPASTDPPTHALFNSGTFVFRPTPSISTRVFDAFERLAQEGELAKLAFPDQDFLNRVFEQRWRSLHWSCNALKTWRYWHRNMWSDKEVRVLHYIVDKPWAKRVRIVEKLAGYRGDDGETHSWWWDEYALWKAERADQGTEARDEVKLVGRYVDGEQEGLEQDEDMKAIGGGAQDFAKKWEGKNDGKTDGGEKDAGADKKEDEGKDSAKSGPVLRKPMLGERGHGPVVRGGFGGTGRGGRGSGFITD</sequence>
<dbReference type="Proteomes" id="UP000799324">
    <property type="component" value="Unassembled WGS sequence"/>
</dbReference>
<dbReference type="Gene3D" id="3.90.550.10">
    <property type="entry name" value="Spore Coat Polysaccharide Biosynthesis Protein SpsA, Chain A"/>
    <property type="match status" value="1"/>
</dbReference>
<accession>A0A6A6STX8</accession>
<dbReference type="InterPro" id="IPR029044">
    <property type="entry name" value="Nucleotide-diphossugar_trans"/>
</dbReference>
<evidence type="ECO:0000313" key="2">
    <source>
        <dbReference type="EMBL" id="KAF2651139.1"/>
    </source>
</evidence>
<keyword evidence="2" id="KW-0808">Transferase</keyword>
<dbReference type="AlphaFoldDB" id="A0A6A6STX8"/>
<feature type="compositionally biased region" description="Low complexity" evidence="1">
    <location>
        <begin position="81"/>
        <end position="93"/>
    </location>
</feature>
<dbReference type="SUPFAM" id="SSF53448">
    <property type="entry name" value="Nucleotide-diphospho-sugar transferases"/>
    <property type="match status" value="1"/>
</dbReference>
<dbReference type="PANTHER" id="PTHR11183">
    <property type="entry name" value="GLYCOGENIN SUBFAMILY MEMBER"/>
    <property type="match status" value="1"/>
</dbReference>
<feature type="region of interest" description="Disordered" evidence="1">
    <location>
        <begin position="386"/>
        <end position="458"/>
    </location>
</feature>
<feature type="compositionally biased region" description="Gly residues" evidence="1">
    <location>
        <begin position="439"/>
        <end position="458"/>
    </location>
</feature>
<protein>
    <submittedName>
        <fullName evidence="2">Glycosyltransferase family 8 protein</fullName>
    </submittedName>
</protein>
<dbReference type="InterPro" id="IPR002495">
    <property type="entry name" value="Glyco_trans_8"/>
</dbReference>
<evidence type="ECO:0000313" key="3">
    <source>
        <dbReference type="Proteomes" id="UP000799324"/>
    </source>
</evidence>
<feature type="compositionally biased region" description="Basic and acidic residues" evidence="1">
    <location>
        <begin position="387"/>
        <end position="419"/>
    </location>
</feature>
<proteinExistence type="predicted"/>
<dbReference type="GO" id="GO:0016757">
    <property type="term" value="F:glycosyltransferase activity"/>
    <property type="evidence" value="ECO:0007669"/>
    <property type="project" value="InterPro"/>
</dbReference>
<organism evidence="2 3">
    <name type="scientific">Lophiostoma macrostomum CBS 122681</name>
    <dbReference type="NCBI Taxonomy" id="1314788"/>
    <lineage>
        <taxon>Eukaryota</taxon>
        <taxon>Fungi</taxon>
        <taxon>Dikarya</taxon>
        <taxon>Ascomycota</taxon>
        <taxon>Pezizomycotina</taxon>
        <taxon>Dothideomycetes</taxon>
        <taxon>Pleosporomycetidae</taxon>
        <taxon>Pleosporales</taxon>
        <taxon>Lophiostomataceae</taxon>
        <taxon>Lophiostoma</taxon>
    </lineage>
</organism>
<evidence type="ECO:0000256" key="1">
    <source>
        <dbReference type="SAM" id="MobiDB-lite"/>
    </source>
</evidence>
<dbReference type="OrthoDB" id="2014201at2759"/>
<dbReference type="InterPro" id="IPR050587">
    <property type="entry name" value="GNT1/Glycosyltrans_8"/>
</dbReference>
<keyword evidence="3" id="KW-1185">Reference proteome</keyword>
<reference evidence="2" key="1">
    <citation type="journal article" date="2020" name="Stud. Mycol.">
        <title>101 Dothideomycetes genomes: a test case for predicting lifestyles and emergence of pathogens.</title>
        <authorList>
            <person name="Haridas S."/>
            <person name="Albert R."/>
            <person name="Binder M."/>
            <person name="Bloem J."/>
            <person name="Labutti K."/>
            <person name="Salamov A."/>
            <person name="Andreopoulos B."/>
            <person name="Baker S."/>
            <person name="Barry K."/>
            <person name="Bills G."/>
            <person name="Bluhm B."/>
            <person name="Cannon C."/>
            <person name="Castanera R."/>
            <person name="Culley D."/>
            <person name="Daum C."/>
            <person name="Ezra D."/>
            <person name="Gonzalez J."/>
            <person name="Henrissat B."/>
            <person name="Kuo A."/>
            <person name="Liang C."/>
            <person name="Lipzen A."/>
            <person name="Lutzoni F."/>
            <person name="Magnuson J."/>
            <person name="Mondo S."/>
            <person name="Nolan M."/>
            <person name="Ohm R."/>
            <person name="Pangilinan J."/>
            <person name="Park H.-J."/>
            <person name="Ramirez L."/>
            <person name="Alfaro M."/>
            <person name="Sun H."/>
            <person name="Tritt A."/>
            <person name="Yoshinaga Y."/>
            <person name="Zwiers L.-H."/>
            <person name="Turgeon B."/>
            <person name="Goodwin S."/>
            <person name="Spatafora J."/>
            <person name="Crous P."/>
            <person name="Grigoriev I."/>
        </authorList>
    </citation>
    <scope>NUCLEOTIDE SEQUENCE</scope>
    <source>
        <strain evidence="2">CBS 122681</strain>
    </source>
</reference>
<gene>
    <name evidence="2" type="ORF">K491DRAFT_607473</name>
</gene>
<feature type="region of interest" description="Disordered" evidence="1">
    <location>
        <begin position="80"/>
        <end position="99"/>
    </location>
</feature>
<name>A0A6A6STX8_9PLEO</name>
<dbReference type="Pfam" id="PF01501">
    <property type="entry name" value="Glyco_transf_8"/>
    <property type="match status" value="1"/>
</dbReference>